<dbReference type="GeneID" id="106462513"/>
<dbReference type="SMART" id="SM00214">
    <property type="entry name" value="VWC"/>
    <property type="match status" value="1"/>
</dbReference>
<reference evidence="5 6" key="1">
    <citation type="submission" date="2025-05" db="UniProtKB">
        <authorList>
            <consortium name="RefSeq"/>
        </authorList>
    </citation>
    <scope>IDENTIFICATION</scope>
    <source>
        <tissue evidence="5 6">Muscle</tissue>
    </source>
</reference>
<accession>A0ABM1BA50</accession>
<proteinExistence type="predicted"/>
<organism evidence="4 5">
    <name type="scientific">Limulus polyphemus</name>
    <name type="common">Atlantic horseshoe crab</name>
    <dbReference type="NCBI Taxonomy" id="6850"/>
    <lineage>
        <taxon>Eukaryota</taxon>
        <taxon>Metazoa</taxon>
        <taxon>Ecdysozoa</taxon>
        <taxon>Arthropoda</taxon>
        <taxon>Chelicerata</taxon>
        <taxon>Merostomata</taxon>
        <taxon>Xiphosura</taxon>
        <taxon>Limulidae</taxon>
        <taxon>Limulus</taxon>
    </lineage>
</organism>
<sequence>MIFWKIKGLIMDEATCFDRQGDAIRYGDKYFPMESDPCTQCTCLKGIPEMCISVFCSPPKDCEKYHAEDDKCCQFVCNDENFAHFPGKNSSFPAYDGSATLTATNLGLRLVASAITSLLILALLLFMINRLRRRRLLLMIRRLNGGSGGTSESQVSRRFSLEDDATVGYFFGQDHIDFGLFDDPPPPYAFWKPPETYISPGEAPPSYTVSVEIGQAPYSTISLSHGRWNSQEDVTFPPLRSSPDGKESTETPLSECQSVDRPCMARSEDEPPYIANSPPPLSISSGSITTENEVENASFVGSDNSASRFSAEHEDTSMYMLNNAMVLCIKNRRTPCNLALKDEDVVNGNMLYTPTSLSEELPKEISLHSSVSSEPGLPRDIETTTQNSEKNHHSYSAIIEYWKHRLLRLQKDKKKGLTLQTKGIVDNNIYPDPTTWCSDLSSSSSPTYEQQNPSPSSSNSSSLDIDFVSDTNMSANTNSSNFLTTKKTLSISDSTANKNNSLDRTLQQMLMFSVHQKNKKKMSKNEDKKECPEEVSYIDISSFETLEVPSETNLCSNSIISVKANPIFQDQEDFVEEHPEPLNPNIKGSLSSISSGINSPEMVVSPIQSFRNLSQMIICPKSTSASLKMGSCQLHHARSAVLPAANNTLLASQENHKSISSAVVSVSCCTETIVNHYPVEIETSCPTNFLYNFDEVEACIVQQCIVPYSCQESQLEKKLSRSGSVCSETGERKFVHNSDSANVVLPLSEYSDAENEIHSSFISTEKQEPVGTSGRQPVRLEKSNSLATPTGLQLCSTRDFQNCTPPSQRAVNISSEPELGLIRRYPTGYFPSSQCEKIINEYVNVERMQKSTYDENTCLDVAELGTVCITPNWNHIYVAEENVCRRTISSNNSDEERENCSVESGVAHGARPRYSYQRSQNEKKDKEDLEASSKL</sequence>
<dbReference type="PANTHER" id="PTHR15256">
    <property type="entry name" value="INTEGRAL MEMBRANE PROTEIN DGCR2/IDD"/>
    <property type="match status" value="1"/>
</dbReference>
<dbReference type="PANTHER" id="PTHR15256:SF6">
    <property type="entry name" value="INTEGRAL MEMBRANE PROTEIN DGCR2_IDD"/>
    <property type="match status" value="1"/>
</dbReference>
<keyword evidence="2" id="KW-0812">Transmembrane</keyword>
<feature type="transmembrane region" description="Helical" evidence="2">
    <location>
        <begin position="106"/>
        <end position="128"/>
    </location>
</feature>
<protein>
    <submittedName>
        <fullName evidence="5 6">Uncharacterized protein LOC106462513 isoform X1</fullName>
    </submittedName>
</protein>
<name>A0ABM1BA50_LIMPO</name>
<evidence type="ECO:0000313" key="5">
    <source>
        <dbReference type="RefSeq" id="XP_013777901.1"/>
    </source>
</evidence>
<evidence type="ECO:0000256" key="1">
    <source>
        <dbReference type="SAM" id="MobiDB-lite"/>
    </source>
</evidence>
<feature type="compositionally biased region" description="Polar residues" evidence="1">
    <location>
        <begin position="440"/>
        <end position="451"/>
    </location>
</feature>
<evidence type="ECO:0000313" key="4">
    <source>
        <dbReference type="Proteomes" id="UP000694941"/>
    </source>
</evidence>
<feature type="region of interest" description="Disordered" evidence="1">
    <location>
        <begin position="894"/>
        <end position="935"/>
    </location>
</feature>
<keyword evidence="2" id="KW-0472">Membrane</keyword>
<feature type="region of interest" description="Disordered" evidence="1">
    <location>
        <begin position="230"/>
        <end position="265"/>
    </location>
</feature>
<feature type="region of interest" description="Disordered" evidence="1">
    <location>
        <begin position="440"/>
        <end position="465"/>
    </location>
</feature>
<feature type="domain" description="VWFC" evidence="3">
    <location>
        <begin position="16"/>
        <end position="77"/>
    </location>
</feature>
<gene>
    <name evidence="5 6" type="primary">LOC106462513</name>
</gene>
<dbReference type="RefSeq" id="XP_013777901.1">
    <property type="nucleotide sequence ID" value="XM_013922447.2"/>
</dbReference>
<dbReference type="SUPFAM" id="SSF57603">
    <property type="entry name" value="FnI-like domain"/>
    <property type="match status" value="1"/>
</dbReference>
<evidence type="ECO:0000313" key="6">
    <source>
        <dbReference type="RefSeq" id="XP_022245516.1"/>
    </source>
</evidence>
<dbReference type="InterPro" id="IPR042378">
    <property type="entry name" value="IDD"/>
</dbReference>
<dbReference type="InterPro" id="IPR001007">
    <property type="entry name" value="VWF_dom"/>
</dbReference>
<feature type="region of interest" description="Disordered" evidence="1">
    <location>
        <begin position="369"/>
        <end position="390"/>
    </location>
</feature>
<dbReference type="Proteomes" id="UP000694941">
    <property type="component" value="Unplaced"/>
</dbReference>
<keyword evidence="4" id="KW-1185">Reference proteome</keyword>
<keyword evidence="2" id="KW-1133">Transmembrane helix</keyword>
<evidence type="ECO:0000259" key="3">
    <source>
        <dbReference type="SMART" id="SM00214"/>
    </source>
</evidence>
<feature type="compositionally biased region" description="Low complexity" evidence="1">
    <location>
        <begin position="452"/>
        <end position="462"/>
    </location>
</feature>
<feature type="compositionally biased region" description="Basic and acidic residues" evidence="1">
    <location>
        <begin position="920"/>
        <end position="935"/>
    </location>
</feature>
<dbReference type="RefSeq" id="XP_022245516.1">
    <property type="nucleotide sequence ID" value="XM_022389808.1"/>
</dbReference>
<evidence type="ECO:0000256" key="2">
    <source>
        <dbReference type="SAM" id="Phobius"/>
    </source>
</evidence>